<dbReference type="AlphaFoldDB" id="A0A6G4WU07"/>
<evidence type="ECO:0000313" key="2">
    <source>
        <dbReference type="Proteomes" id="UP000477722"/>
    </source>
</evidence>
<dbReference type="RefSeq" id="WP_165297678.1">
    <property type="nucleotide sequence ID" value="NZ_JAAKZZ010000040.1"/>
</dbReference>
<accession>A0A6G4WU07</accession>
<sequence>MTAAAPDPTGEQQLVDAARVAKVALDEVRMWRHRQPHHDAPRYAELDAILDRAAVGRIEVHLAQPEPRSLPEAVAAHHALIDQRRRIIADAHRAWDLVEVRVIRSIARFMPADGRKDEAA</sequence>
<evidence type="ECO:0000313" key="1">
    <source>
        <dbReference type="EMBL" id="NGO68024.1"/>
    </source>
</evidence>
<reference evidence="1 2" key="1">
    <citation type="submission" date="2020-02" db="EMBL/GenBank/DDBJ databases">
        <title>Whole-genome analyses of novel actinobacteria.</title>
        <authorList>
            <person name="Sahin N."/>
            <person name="Tatar D."/>
        </authorList>
    </citation>
    <scope>NUCLEOTIDE SEQUENCE [LARGE SCALE GENOMIC DNA]</scope>
    <source>
        <strain evidence="1 2">SB3404</strain>
    </source>
</reference>
<dbReference type="Proteomes" id="UP000477722">
    <property type="component" value="Unassembled WGS sequence"/>
</dbReference>
<gene>
    <name evidence="1" type="ORF">G5C65_06570</name>
</gene>
<dbReference type="EMBL" id="JAAKZZ010000040">
    <property type="protein sequence ID" value="NGO68024.1"/>
    <property type="molecule type" value="Genomic_DNA"/>
</dbReference>
<organism evidence="1 2">
    <name type="scientific">Streptomyces boncukensis</name>
    <dbReference type="NCBI Taxonomy" id="2711219"/>
    <lineage>
        <taxon>Bacteria</taxon>
        <taxon>Bacillati</taxon>
        <taxon>Actinomycetota</taxon>
        <taxon>Actinomycetes</taxon>
        <taxon>Kitasatosporales</taxon>
        <taxon>Streptomycetaceae</taxon>
        <taxon>Streptomyces</taxon>
    </lineage>
</organism>
<name>A0A6G4WU07_9ACTN</name>
<protein>
    <submittedName>
        <fullName evidence="1">Uncharacterized protein</fullName>
    </submittedName>
</protein>
<comment type="caution">
    <text evidence="1">The sequence shown here is derived from an EMBL/GenBank/DDBJ whole genome shotgun (WGS) entry which is preliminary data.</text>
</comment>
<keyword evidence="2" id="KW-1185">Reference proteome</keyword>
<proteinExistence type="predicted"/>